<evidence type="ECO:0000256" key="1">
    <source>
        <dbReference type="ARBA" id="ARBA00008857"/>
    </source>
</evidence>
<dbReference type="EMBL" id="JBHTJF010000051">
    <property type="protein sequence ID" value="MFD0944705.1"/>
    <property type="molecule type" value="Genomic_DNA"/>
</dbReference>
<dbReference type="PROSITE" id="PS51900">
    <property type="entry name" value="CB"/>
    <property type="match status" value="1"/>
</dbReference>
<evidence type="ECO:0000256" key="2">
    <source>
        <dbReference type="ARBA" id="ARBA00023125"/>
    </source>
</evidence>
<sequence length="301" mass="35124">MKDYTKKHQDLMRQVDKVAKHNRQGSYKTKERYYNAMQNFTKHLANNYGLQKVANISDKHLHSYVDEMKSKNLSASTIKTNLSAIRFYHDQFPKTRNILSPNEVFDLEKRDFIGSDKSWSQDEYDRIKELSGQLGSRLVHDTVVLARNEGLRIHEAIRLDRATVVRSIRTGELEIKGKGGKIRSVPLSEESRQLLMDRVVTTPVGSKLFVGEHEKTHLVIKRVQNFISRHQKTIADPNRSERIKNGENITDRVTFHGLRHTYAQEQYQNFRDQGYTEYHSRLAVSQLLGHERDDVTRIYIT</sequence>
<dbReference type="InterPro" id="IPR002104">
    <property type="entry name" value="Integrase_catalytic"/>
</dbReference>
<evidence type="ECO:0000313" key="8">
    <source>
        <dbReference type="Proteomes" id="UP001596976"/>
    </source>
</evidence>
<dbReference type="Gene3D" id="1.10.150.130">
    <property type="match status" value="1"/>
</dbReference>
<gene>
    <name evidence="7" type="ORF">ACFQ0V_13225</name>
</gene>
<organism evidence="7 8">
    <name type="scientific">Savagea faecisuis</name>
    <dbReference type="NCBI Taxonomy" id="1274803"/>
    <lineage>
        <taxon>Bacteria</taxon>
        <taxon>Bacillati</taxon>
        <taxon>Bacillota</taxon>
        <taxon>Bacilli</taxon>
        <taxon>Bacillales</taxon>
        <taxon>Caryophanaceae</taxon>
        <taxon>Savagea</taxon>
    </lineage>
</organism>
<dbReference type="InterPro" id="IPR050090">
    <property type="entry name" value="Tyrosine_recombinase_XerCD"/>
</dbReference>
<evidence type="ECO:0000313" key="7">
    <source>
        <dbReference type="EMBL" id="MFD0944705.1"/>
    </source>
</evidence>
<dbReference type="InterPro" id="IPR044068">
    <property type="entry name" value="CB"/>
</dbReference>
<accession>A0ABW3GZU9</accession>
<name>A0ABW3GZU9_9BACL</name>
<dbReference type="Pfam" id="PF00589">
    <property type="entry name" value="Phage_integrase"/>
    <property type="match status" value="1"/>
</dbReference>
<dbReference type="PROSITE" id="PS51898">
    <property type="entry name" value="TYR_RECOMBINASE"/>
    <property type="match status" value="1"/>
</dbReference>
<dbReference type="CDD" id="cd00397">
    <property type="entry name" value="DNA_BRE_C"/>
    <property type="match status" value="1"/>
</dbReference>
<dbReference type="InterPro" id="IPR011010">
    <property type="entry name" value="DNA_brk_join_enz"/>
</dbReference>
<evidence type="ECO:0000256" key="4">
    <source>
        <dbReference type="PROSITE-ProRule" id="PRU01248"/>
    </source>
</evidence>
<reference evidence="8" key="1">
    <citation type="journal article" date="2019" name="Int. J. Syst. Evol. Microbiol.">
        <title>The Global Catalogue of Microorganisms (GCM) 10K type strain sequencing project: providing services to taxonomists for standard genome sequencing and annotation.</title>
        <authorList>
            <consortium name="The Broad Institute Genomics Platform"/>
            <consortium name="The Broad Institute Genome Sequencing Center for Infectious Disease"/>
            <person name="Wu L."/>
            <person name="Ma J."/>
        </authorList>
    </citation>
    <scope>NUCLEOTIDE SEQUENCE [LARGE SCALE GENOMIC DNA]</scope>
    <source>
        <strain evidence="8">CCUG 63563</strain>
    </source>
</reference>
<comment type="caution">
    <text evidence="7">The sequence shown here is derived from an EMBL/GenBank/DDBJ whole genome shotgun (WGS) entry which is preliminary data.</text>
</comment>
<dbReference type="RefSeq" id="WP_381014452.1">
    <property type="nucleotide sequence ID" value="NZ_JBHTJF010000051.1"/>
</dbReference>
<dbReference type="PANTHER" id="PTHR30349:SF41">
    <property type="entry name" value="INTEGRASE_RECOMBINASE PROTEIN MJ0367-RELATED"/>
    <property type="match status" value="1"/>
</dbReference>
<dbReference type="Proteomes" id="UP001596976">
    <property type="component" value="Unassembled WGS sequence"/>
</dbReference>
<dbReference type="Pfam" id="PF12834">
    <property type="entry name" value="Phage_int_SAM_2"/>
    <property type="match status" value="1"/>
</dbReference>
<evidence type="ECO:0000259" key="6">
    <source>
        <dbReference type="PROSITE" id="PS51900"/>
    </source>
</evidence>
<feature type="domain" description="Core-binding (CB)" evidence="6">
    <location>
        <begin position="1"/>
        <end position="93"/>
    </location>
</feature>
<keyword evidence="8" id="KW-1185">Reference proteome</keyword>
<evidence type="ECO:0000256" key="3">
    <source>
        <dbReference type="ARBA" id="ARBA00023172"/>
    </source>
</evidence>
<dbReference type="InterPro" id="IPR024457">
    <property type="entry name" value="Putative_integrase_N"/>
</dbReference>
<dbReference type="Gene3D" id="1.10.443.10">
    <property type="entry name" value="Intergrase catalytic core"/>
    <property type="match status" value="1"/>
</dbReference>
<evidence type="ECO:0000259" key="5">
    <source>
        <dbReference type="PROSITE" id="PS51898"/>
    </source>
</evidence>
<comment type="similarity">
    <text evidence="1">Belongs to the 'phage' integrase family.</text>
</comment>
<dbReference type="InterPro" id="IPR010998">
    <property type="entry name" value="Integrase_recombinase_N"/>
</dbReference>
<feature type="domain" description="Tyr recombinase" evidence="5">
    <location>
        <begin position="114"/>
        <end position="301"/>
    </location>
</feature>
<dbReference type="InterPro" id="IPR013762">
    <property type="entry name" value="Integrase-like_cat_sf"/>
</dbReference>
<proteinExistence type="inferred from homology"/>
<dbReference type="SUPFAM" id="SSF56349">
    <property type="entry name" value="DNA breaking-rejoining enzymes"/>
    <property type="match status" value="1"/>
</dbReference>
<protein>
    <submittedName>
        <fullName evidence="7">Tyrosine-type recombinase/integrase</fullName>
    </submittedName>
</protein>
<dbReference type="PANTHER" id="PTHR30349">
    <property type="entry name" value="PHAGE INTEGRASE-RELATED"/>
    <property type="match status" value="1"/>
</dbReference>
<keyword evidence="3" id="KW-0233">DNA recombination</keyword>
<keyword evidence="2 4" id="KW-0238">DNA-binding</keyword>